<gene>
    <name evidence="7" type="ORF">Cgig2_019498</name>
</gene>
<evidence type="ECO:0000256" key="4">
    <source>
        <dbReference type="ARBA" id="ARBA00023163"/>
    </source>
</evidence>
<evidence type="ECO:0000256" key="1">
    <source>
        <dbReference type="ARBA" id="ARBA00004123"/>
    </source>
</evidence>
<keyword evidence="3" id="KW-0238">DNA-binding</keyword>
<protein>
    <recommendedName>
        <fullName evidence="6">MADS-box domain-containing protein</fullName>
    </recommendedName>
</protein>
<dbReference type="EMBL" id="JAKOGI010000038">
    <property type="protein sequence ID" value="KAJ8447504.1"/>
    <property type="molecule type" value="Genomic_DNA"/>
</dbReference>
<dbReference type="PANTHER" id="PTHR11945">
    <property type="entry name" value="MADS BOX PROTEIN"/>
    <property type="match status" value="1"/>
</dbReference>
<reference evidence="7" key="1">
    <citation type="submission" date="2022-04" db="EMBL/GenBank/DDBJ databases">
        <title>Carnegiea gigantea Genome sequencing and assembly v2.</title>
        <authorList>
            <person name="Copetti D."/>
            <person name="Sanderson M.J."/>
            <person name="Burquez A."/>
            <person name="Wojciechowski M.F."/>
        </authorList>
    </citation>
    <scope>NUCLEOTIDE SEQUENCE</scope>
    <source>
        <strain evidence="7">SGP5-SGP5p</strain>
        <tissue evidence="7">Aerial part</tissue>
    </source>
</reference>
<proteinExistence type="predicted"/>
<dbReference type="PROSITE" id="PS50066">
    <property type="entry name" value="MADS_BOX_2"/>
    <property type="match status" value="1"/>
</dbReference>
<evidence type="ECO:0000256" key="2">
    <source>
        <dbReference type="ARBA" id="ARBA00023015"/>
    </source>
</evidence>
<keyword evidence="8" id="KW-1185">Reference proteome</keyword>
<dbReference type="InterPro" id="IPR036879">
    <property type="entry name" value="TF_MADSbox_sf"/>
</dbReference>
<dbReference type="AlphaFoldDB" id="A0A9Q1KRB2"/>
<keyword evidence="2" id="KW-0805">Transcription regulation</keyword>
<dbReference type="GO" id="GO:0046983">
    <property type="term" value="F:protein dimerization activity"/>
    <property type="evidence" value="ECO:0007669"/>
    <property type="project" value="InterPro"/>
</dbReference>
<comment type="caution">
    <text evidence="7">The sequence shown here is derived from an EMBL/GenBank/DDBJ whole genome shotgun (WGS) entry which is preliminary data.</text>
</comment>
<dbReference type="PANTHER" id="PTHR11945:SF534">
    <property type="entry name" value="MYOCYTE-SPECIFIC ENHANCER FACTOR 2"/>
    <property type="match status" value="1"/>
</dbReference>
<dbReference type="GO" id="GO:0045893">
    <property type="term" value="P:positive regulation of DNA-templated transcription"/>
    <property type="evidence" value="ECO:0007669"/>
    <property type="project" value="UniProtKB-ARBA"/>
</dbReference>
<dbReference type="Proteomes" id="UP001153076">
    <property type="component" value="Unassembled WGS sequence"/>
</dbReference>
<dbReference type="SMART" id="SM00432">
    <property type="entry name" value="MADS"/>
    <property type="match status" value="1"/>
</dbReference>
<dbReference type="CDD" id="cd00120">
    <property type="entry name" value="MADS"/>
    <property type="match status" value="1"/>
</dbReference>
<evidence type="ECO:0000313" key="8">
    <source>
        <dbReference type="Proteomes" id="UP001153076"/>
    </source>
</evidence>
<dbReference type="GO" id="GO:0005634">
    <property type="term" value="C:nucleus"/>
    <property type="evidence" value="ECO:0007669"/>
    <property type="project" value="UniProtKB-SubCell"/>
</dbReference>
<dbReference type="PRINTS" id="PR00404">
    <property type="entry name" value="MADSDOMAIN"/>
</dbReference>
<dbReference type="Pfam" id="PF00319">
    <property type="entry name" value="SRF-TF"/>
    <property type="match status" value="1"/>
</dbReference>
<dbReference type="GO" id="GO:0000981">
    <property type="term" value="F:DNA-binding transcription factor activity, RNA polymerase II-specific"/>
    <property type="evidence" value="ECO:0007669"/>
    <property type="project" value="TreeGrafter"/>
</dbReference>
<comment type="subcellular location">
    <subcellularLocation>
        <location evidence="1">Nucleus</location>
    </subcellularLocation>
</comment>
<dbReference type="InterPro" id="IPR002100">
    <property type="entry name" value="TF_MADSbox"/>
</dbReference>
<dbReference type="SUPFAM" id="SSF55455">
    <property type="entry name" value="SRF-like"/>
    <property type="match status" value="1"/>
</dbReference>
<evidence type="ECO:0000256" key="5">
    <source>
        <dbReference type="ARBA" id="ARBA00023242"/>
    </source>
</evidence>
<name>A0A9Q1KRB2_9CARY</name>
<feature type="domain" description="MADS-box" evidence="6">
    <location>
        <begin position="7"/>
        <end position="67"/>
    </location>
</feature>
<dbReference type="GO" id="GO:0000978">
    <property type="term" value="F:RNA polymerase II cis-regulatory region sequence-specific DNA binding"/>
    <property type="evidence" value="ECO:0007669"/>
    <property type="project" value="TreeGrafter"/>
</dbReference>
<evidence type="ECO:0000313" key="7">
    <source>
        <dbReference type="EMBL" id="KAJ8447504.1"/>
    </source>
</evidence>
<keyword evidence="4" id="KW-0804">Transcription</keyword>
<evidence type="ECO:0000256" key="3">
    <source>
        <dbReference type="ARBA" id="ARBA00023125"/>
    </source>
</evidence>
<dbReference type="Gene3D" id="3.40.1810.10">
    <property type="entry name" value="Transcription factor, MADS-box"/>
    <property type="match status" value="1"/>
</dbReference>
<keyword evidence="5" id="KW-0539">Nucleus</keyword>
<dbReference type="OrthoDB" id="1898716at2759"/>
<sequence length="159" mass="17422">MAKPTSKGRRKLEMKKIETKTSLGVTFAKRRNGIFKKANELVTLCGAALAVIIFSPSKKAYSFGHPNQASQQGYPMDIMGSEEQLSLSQAMQLQAMLKDLKMRVSCEVERRSILESMENGDNLNNNSVNDGDQLGVMFNCFDSPGTSNIPGPNYGPSNP</sequence>
<accession>A0A9Q1KRB2</accession>
<organism evidence="7 8">
    <name type="scientific">Carnegiea gigantea</name>
    <dbReference type="NCBI Taxonomy" id="171969"/>
    <lineage>
        <taxon>Eukaryota</taxon>
        <taxon>Viridiplantae</taxon>
        <taxon>Streptophyta</taxon>
        <taxon>Embryophyta</taxon>
        <taxon>Tracheophyta</taxon>
        <taxon>Spermatophyta</taxon>
        <taxon>Magnoliopsida</taxon>
        <taxon>eudicotyledons</taxon>
        <taxon>Gunneridae</taxon>
        <taxon>Pentapetalae</taxon>
        <taxon>Caryophyllales</taxon>
        <taxon>Cactineae</taxon>
        <taxon>Cactaceae</taxon>
        <taxon>Cactoideae</taxon>
        <taxon>Echinocereeae</taxon>
        <taxon>Carnegiea</taxon>
    </lineage>
</organism>
<evidence type="ECO:0000259" key="6">
    <source>
        <dbReference type="PROSITE" id="PS50066"/>
    </source>
</evidence>